<keyword evidence="2" id="KW-1185">Reference proteome</keyword>
<dbReference type="OrthoDB" id="9779074at2"/>
<gene>
    <name evidence="1" type="ORF">D0X99_00885</name>
</gene>
<organism evidence="1 2">
    <name type="scientific">Algoriphagus lacus</name>
    <dbReference type="NCBI Taxonomy" id="2056311"/>
    <lineage>
        <taxon>Bacteria</taxon>
        <taxon>Pseudomonadati</taxon>
        <taxon>Bacteroidota</taxon>
        <taxon>Cytophagia</taxon>
        <taxon>Cytophagales</taxon>
        <taxon>Cyclobacteriaceae</taxon>
        <taxon>Algoriphagus</taxon>
    </lineage>
</organism>
<reference evidence="1 2" key="1">
    <citation type="submission" date="2018-09" db="EMBL/GenBank/DDBJ databases">
        <authorList>
            <person name="Wang X."/>
            <person name="Du Z."/>
        </authorList>
    </citation>
    <scope>NUCLEOTIDE SEQUENCE [LARGE SCALE GENOMIC DNA]</scope>
    <source>
        <strain evidence="1 2">N3</strain>
    </source>
</reference>
<protein>
    <submittedName>
        <fullName evidence="1">Uncharacterized protein</fullName>
    </submittedName>
</protein>
<evidence type="ECO:0000313" key="2">
    <source>
        <dbReference type="Proteomes" id="UP000283522"/>
    </source>
</evidence>
<dbReference type="RefSeq" id="WP_119475765.1">
    <property type="nucleotide sequence ID" value="NZ_QXML01000001.1"/>
</dbReference>
<dbReference type="PANTHER" id="PTHR12558:SF13">
    <property type="entry name" value="CELL DIVISION CYCLE PROTEIN 27 HOMOLOG"/>
    <property type="match status" value="1"/>
</dbReference>
<dbReference type="Pfam" id="PF13432">
    <property type="entry name" value="TPR_16"/>
    <property type="match status" value="1"/>
</dbReference>
<dbReference type="EMBL" id="QXML01000001">
    <property type="protein sequence ID" value="RIW18286.1"/>
    <property type="molecule type" value="Genomic_DNA"/>
</dbReference>
<evidence type="ECO:0000313" key="1">
    <source>
        <dbReference type="EMBL" id="RIW18286.1"/>
    </source>
</evidence>
<name>A0A418PW55_9BACT</name>
<comment type="caution">
    <text evidence="1">The sequence shown here is derived from an EMBL/GenBank/DDBJ whole genome shotgun (WGS) entry which is preliminary data.</text>
</comment>
<dbReference type="AlphaFoldDB" id="A0A418PW55"/>
<accession>A0A418PW55</accession>
<dbReference type="SUPFAM" id="SSF48452">
    <property type="entry name" value="TPR-like"/>
    <property type="match status" value="2"/>
</dbReference>
<dbReference type="Gene3D" id="1.25.40.10">
    <property type="entry name" value="Tetratricopeptide repeat domain"/>
    <property type="match status" value="1"/>
</dbReference>
<dbReference type="InterPro" id="IPR011990">
    <property type="entry name" value="TPR-like_helical_dom_sf"/>
</dbReference>
<sequence length="336" mass="38931">MAQVSGKVYSQNKEAISYYSKALDYIKIGNPRNGGSVDSLLKAVDLLEKAIKSDPRFVTAYIELCKTYWLFDFSYPNFPTYNSSAVVILPKAKASILKAIEIDSTSSEAYSQLARMNKNYEYNWDEALKNYAKAIKYDSTNASNYASYGETLALKGEWDEAQKWIDMANKIAPTDRSVLLTTGIYYYWKREYDTATIYLENISPESWGKIFYLGMVNIANNNAEKAEKMFRTLYPKFEQYDGGSKALLAYALIKNGHIEEARNILKRIEELNQVVEYRSAVCYVALGEYDKAFELLNQYFERQGNWMTWFKYDKVWDPIRNDSRYKDLLAKMPFVE</sequence>
<dbReference type="Pfam" id="PF14559">
    <property type="entry name" value="TPR_19"/>
    <property type="match status" value="1"/>
</dbReference>
<dbReference type="Proteomes" id="UP000283522">
    <property type="component" value="Unassembled WGS sequence"/>
</dbReference>
<dbReference type="PANTHER" id="PTHR12558">
    <property type="entry name" value="CELL DIVISION CYCLE 16,23,27"/>
    <property type="match status" value="1"/>
</dbReference>
<dbReference type="NCBIfam" id="NF047558">
    <property type="entry name" value="TPR_END_plus"/>
    <property type="match status" value="1"/>
</dbReference>
<proteinExistence type="predicted"/>